<accession>L0KUL1</accession>
<proteinExistence type="predicted"/>
<dbReference type="AlphaFoldDB" id="L0KUL1"/>
<dbReference type="STRING" id="867904.Metho_0519"/>
<evidence type="ECO:0008006" key="3">
    <source>
        <dbReference type="Google" id="ProtNLM"/>
    </source>
</evidence>
<keyword evidence="2" id="KW-1185">Reference proteome</keyword>
<evidence type="ECO:0000313" key="2">
    <source>
        <dbReference type="Proteomes" id="UP000010866"/>
    </source>
</evidence>
<dbReference type="Proteomes" id="UP000010866">
    <property type="component" value="Chromosome"/>
</dbReference>
<reference evidence="2" key="1">
    <citation type="submission" date="2012-02" db="EMBL/GenBank/DDBJ databases">
        <title>Complete sequence of chromosome of Methanomethylovorans hollandica DSM 15978.</title>
        <authorList>
            <person name="Lucas S."/>
            <person name="Copeland A."/>
            <person name="Lapidus A."/>
            <person name="Glavina del Rio T."/>
            <person name="Dalin E."/>
            <person name="Tice H."/>
            <person name="Bruce D."/>
            <person name="Goodwin L."/>
            <person name="Pitluck S."/>
            <person name="Peters L."/>
            <person name="Mikhailova N."/>
            <person name="Held B."/>
            <person name="Kyrpides N."/>
            <person name="Mavromatis K."/>
            <person name="Ivanova N."/>
            <person name="Brettin T."/>
            <person name="Detter J.C."/>
            <person name="Han C."/>
            <person name="Larimer F."/>
            <person name="Land M."/>
            <person name="Hauser L."/>
            <person name="Markowitz V."/>
            <person name="Cheng J.-F."/>
            <person name="Hugenholtz P."/>
            <person name="Woyke T."/>
            <person name="Wu D."/>
            <person name="Spring S."/>
            <person name="Schroeder M."/>
            <person name="Brambilla E."/>
            <person name="Klenk H.-P."/>
            <person name="Eisen J.A."/>
        </authorList>
    </citation>
    <scope>NUCLEOTIDE SEQUENCE [LARGE SCALE GENOMIC DNA]</scope>
    <source>
        <strain evidence="2">DSM 15978 / NBRC 107637 / DMS1</strain>
    </source>
</reference>
<dbReference type="EMBL" id="CP003362">
    <property type="protein sequence ID" value="AGB48786.1"/>
    <property type="molecule type" value="Genomic_DNA"/>
</dbReference>
<organism evidence="1 2">
    <name type="scientific">Methanomethylovorans hollandica (strain DSM 15978 / NBRC 107637 / DMS1)</name>
    <dbReference type="NCBI Taxonomy" id="867904"/>
    <lineage>
        <taxon>Archaea</taxon>
        <taxon>Methanobacteriati</taxon>
        <taxon>Methanobacteriota</taxon>
        <taxon>Stenosarchaea group</taxon>
        <taxon>Methanomicrobia</taxon>
        <taxon>Methanosarcinales</taxon>
        <taxon>Methanosarcinaceae</taxon>
        <taxon>Methanomethylovorans</taxon>
    </lineage>
</organism>
<name>L0KUL1_METHD</name>
<protein>
    <recommendedName>
        <fullName evidence="3">GYD domain-containing protein</fullName>
    </recommendedName>
</protein>
<evidence type="ECO:0000313" key="1">
    <source>
        <dbReference type="EMBL" id="AGB48786.1"/>
    </source>
</evidence>
<dbReference type="KEGG" id="mhz:Metho_0519"/>
<dbReference type="HOGENOM" id="CLU_172277_0_0_2"/>
<gene>
    <name evidence="1" type="ordered locus">Metho_0519</name>
</gene>
<sequence length="111" mass="12941">MYLLYPFIRGDKVLFMISLEHTPEQCFAREEYQVEGKQWAEGMRKSAEKLGIIVHGAYVCTTEHVYYFILESDDFKSISAFLSPPMLTHHMGKISPIMTIEDAYQLPFIDR</sequence>